<dbReference type="GO" id="GO:0003676">
    <property type="term" value="F:nucleic acid binding"/>
    <property type="evidence" value="ECO:0007669"/>
    <property type="project" value="InterPro"/>
</dbReference>
<keyword evidence="1" id="KW-0963">Cytoplasm</keyword>
<dbReference type="PROSITE" id="PS00092">
    <property type="entry name" value="N6_MTASE"/>
    <property type="match status" value="1"/>
</dbReference>
<keyword evidence="2" id="KW-0698">rRNA processing</keyword>
<dbReference type="PANTHER" id="PTHR47816:SF5">
    <property type="entry name" value="RIBOSOMAL RNA LARGE SUBUNIT METHYLTRANSFERASE G"/>
    <property type="match status" value="1"/>
</dbReference>
<evidence type="ECO:0000259" key="7">
    <source>
        <dbReference type="Pfam" id="PF26049"/>
    </source>
</evidence>
<dbReference type="InterPro" id="IPR017237">
    <property type="entry name" value="RLMG"/>
</dbReference>
<dbReference type="SUPFAM" id="SSF53335">
    <property type="entry name" value="S-adenosyl-L-methionine-dependent methyltransferases"/>
    <property type="match status" value="1"/>
</dbReference>
<feature type="domain" description="Methyltransferase small" evidence="6">
    <location>
        <begin position="202"/>
        <end position="372"/>
    </location>
</feature>
<evidence type="ECO:0000313" key="8">
    <source>
        <dbReference type="EMBL" id="OUS39927.1"/>
    </source>
</evidence>
<dbReference type="InterPro" id="IPR046977">
    <property type="entry name" value="RsmC/RlmG"/>
</dbReference>
<dbReference type="PANTHER" id="PTHR47816">
    <property type="entry name" value="RIBOSOMAL RNA SMALL SUBUNIT METHYLTRANSFERASE C"/>
    <property type="match status" value="1"/>
</dbReference>
<evidence type="ECO:0000256" key="5">
    <source>
        <dbReference type="ARBA" id="ARBA00022691"/>
    </source>
</evidence>
<dbReference type="Pfam" id="PF26049">
    <property type="entry name" value="RLMG_N"/>
    <property type="match status" value="1"/>
</dbReference>
<keyword evidence="3" id="KW-0489">Methyltransferase</keyword>
<dbReference type="Proteomes" id="UP000227088">
    <property type="component" value="Unassembled WGS sequence"/>
</dbReference>
<proteinExistence type="predicted"/>
<dbReference type="InterPro" id="IPR002052">
    <property type="entry name" value="DNA_methylase_N6_adenine_CS"/>
</dbReference>
<dbReference type="Pfam" id="PF05175">
    <property type="entry name" value="MTS"/>
    <property type="match status" value="1"/>
</dbReference>
<comment type="caution">
    <text evidence="8">The sequence shown here is derived from an EMBL/GenBank/DDBJ whole genome shotgun (WGS) entry which is preliminary data.</text>
</comment>
<dbReference type="EMBL" id="MABE01000494">
    <property type="protein sequence ID" value="OUS39927.1"/>
    <property type="molecule type" value="Genomic_DNA"/>
</dbReference>
<organism evidence="8 9">
    <name type="scientific">Oleispira antarctica</name>
    <dbReference type="NCBI Taxonomy" id="188908"/>
    <lineage>
        <taxon>Bacteria</taxon>
        <taxon>Pseudomonadati</taxon>
        <taxon>Pseudomonadota</taxon>
        <taxon>Gammaproteobacteria</taxon>
        <taxon>Oceanospirillales</taxon>
        <taxon>Oceanospirillaceae</taxon>
        <taxon>Oleispira</taxon>
    </lineage>
</organism>
<evidence type="ECO:0000256" key="1">
    <source>
        <dbReference type="ARBA" id="ARBA00022490"/>
    </source>
</evidence>
<feature type="domain" description="RlmG N-terminal" evidence="7">
    <location>
        <begin position="3"/>
        <end position="181"/>
    </location>
</feature>
<accession>A0A1Y5HTX0</accession>
<protein>
    <submittedName>
        <fullName evidence="8">Uncharacterized protein</fullName>
    </submittedName>
</protein>
<dbReference type="GO" id="GO:0008990">
    <property type="term" value="F:rRNA (guanine-N2-)-methyltransferase activity"/>
    <property type="evidence" value="ECO:0007669"/>
    <property type="project" value="InterPro"/>
</dbReference>
<keyword evidence="4" id="KW-0808">Transferase</keyword>
<dbReference type="Gene3D" id="3.40.50.150">
    <property type="entry name" value="Vaccinia Virus protein VP39"/>
    <property type="match status" value="2"/>
</dbReference>
<dbReference type="InterPro" id="IPR029063">
    <property type="entry name" value="SAM-dependent_MTases_sf"/>
</dbReference>
<gene>
    <name evidence="8" type="ORF">A9R00_08630</name>
</gene>
<dbReference type="PIRSF" id="PIRSF037565">
    <property type="entry name" value="RRNA_m2G_Mtase_RsmD_prd"/>
    <property type="match status" value="1"/>
</dbReference>
<dbReference type="CDD" id="cd02440">
    <property type="entry name" value="AdoMet_MTases"/>
    <property type="match status" value="1"/>
</dbReference>
<evidence type="ECO:0000256" key="4">
    <source>
        <dbReference type="ARBA" id="ARBA00022679"/>
    </source>
</evidence>
<evidence type="ECO:0000256" key="2">
    <source>
        <dbReference type="ARBA" id="ARBA00022552"/>
    </source>
</evidence>
<dbReference type="AlphaFoldDB" id="A0A1Y5HTX0"/>
<sequence>MALLTASNVSLELDCYPKVSSNIQQPWDAADLYLLESAEFGQYPAIINDQWGALSCYLQQQDKQPINALYCWSDSFCSQQAIKNNLNKLLSNSAQTPTLFDQESPTFPKDTDSIWIQCPKSFDQLHWWLQLAQQQLGSGIHVYIAGMAKHIPVKWLKWLENHNSDYQQLPIKKKARLMTFKLGDNLPALNVLKSYSDLYEKEVRALPGVFSRDHMDIGSRFFIHQLSQLELKGTVIDLGCGNGLLSLACLQQQKQHSDLQLILCDDSSLALSSARQNLIARNYNDGRYLHTDALLSVTELADTILCNPPFHSGNRISTAAAERMFKQARKQLKKDGQLLVIANRHLPYAPILKKNFNKIKTLASDSKFVVYQCREAK</sequence>
<dbReference type="InterPro" id="IPR058679">
    <property type="entry name" value="RlmG_N"/>
</dbReference>
<name>A0A1Y5HTX0_OLEAN</name>
<dbReference type="GO" id="GO:0005737">
    <property type="term" value="C:cytoplasm"/>
    <property type="evidence" value="ECO:0007669"/>
    <property type="project" value="InterPro"/>
</dbReference>
<evidence type="ECO:0000313" key="9">
    <source>
        <dbReference type="Proteomes" id="UP000227088"/>
    </source>
</evidence>
<evidence type="ECO:0000259" key="6">
    <source>
        <dbReference type="Pfam" id="PF05175"/>
    </source>
</evidence>
<reference evidence="9" key="1">
    <citation type="journal article" date="2017" name="Proc. Natl. Acad. Sci. U.S.A.">
        <title>Simulation of Deepwater Horizon oil plume reveals substrate specialization within a complex community of hydrocarbon degraders.</title>
        <authorList>
            <person name="Hu P."/>
            <person name="Dubinsky E.A."/>
            <person name="Probst A.J."/>
            <person name="Wang J."/>
            <person name="Sieber C.M.K."/>
            <person name="Tom L.M."/>
            <person name="Gardinali P."/>
            <person name="Banfield J.F."/>
            <person name="Atlas R.M."/>
            <person name="Andersen G.L."/>
        </authorList>
    </citation>
    <scope>NUCLEOTIDE SEQUENCE [LARGE SCALE GENOMIC DNA]</scope>
</reference>
<keyword evidence="5" id="KW-0949">S-adenosyl-L-methionine</keyword>
<evidence type="ECO:0000256" key="3">
    <source>
        <dbReference type="ARBA" id="ARBA00022603"/>
    </source>
</evidence>
<dbReference type="InterPro" id="IPR007848">
    <property type="entry name" value="Small_mtfrase_dom"/>
</dbReference>